<dbReference type="Proteomes" id="UP000717996">
    <property type="component" value="Unassembled WGS sequence"/>
</dbReference>
<reference evidence="1" key="1">
    <citation type="journal article" date="2020" name="Microb. Genom.">
        <title>Genetic diversity of clinical and environmental Mucorales isolates obtained from an investigation of mucormycosis cases among solid organ transplant recipients.</title>
        <authorList>
            <person name="Nguyen M.H."/>
            <person name="Kaul D."/>
            <person name="Muto C."/>
            <person name="Cheng S.J."/>
            <person name="Richter R.A."/>
            <person name="Bruno V.M."/>
            <person name="Liu G."/>
            <person name="Beyhan S."/>
            <person name="Sundermann A.J."/>
            <person name="Mounaud S."/>
            <person name="Pasculle A.W."/>
            <person name="Nierman W.C."/>
            <person name="Driscoll E."/>
            <person name="Cumbie R."/>
            <person name="Clancy C.J."/>
            <person name="Dupont C.L."/>
        </authorList>
    </citation>
    <scope>NUCLEOTIDE SEQUENCE</scope>
    <source>
        <strain evidence="1">GL16</strain>
    </source>
</reference>
<evidence type="ECO:0000313" key="2">
    <source>
        <dbReference type="Proteomes" id="UP000717996"/>
    </source>
</evidence>
<dbReference type="AlphaFoldDB" id="A0A9P7BYS6"/>
<evidence type="ECO:0000313" key="1">
    <source>
        <dbReference type="EMBL" id="KAG1522769.1"/>
    </source>
</evidence>
<protein>
    <submittedName>
        <fullName evidence="1">Uncharacterized protein</fullName>
    </submittedName>
</protein>
<name>A0A9P7BYS6_RHIOR</name>
<gene>
    <name evidence="1" type="ORF">G6F51_014578</name>
</gene>
<dbReference type="EMBL" id="JAANIT010012317">
    <property type="protein sequence ID" value="KAG1522769.1"/>
    <property type="molecule type" value="Genomic_DNA"/>
</dbReference>
<organism evidence="1 2">
    <name type="scientific">Rhizopus oryzae</name>
    <name type="common">Mucormycosis agent</name>
    <name type="synonym">Rhizopus arrhizus var. delemar</name>
    <dbReference type="NCBI Taxonomy" id="64495"/>
    <lineage>
        <taxon>Eukaryota</taxon>
        <taxon>Fungi</taxon>
        <taxon>Fungi incertae sedis</taxon>
        <taxon>Mucoromycota</taxon>
        <taxon>Mucoromycotina</taxon>
        <taxon>Mucoromycetes</taxon>
        <taxon>Mucorales</taxon>
        <taxon>Mucorineae</taxon>
        <taxon>Rhizopodaceae</taxon>
        <taxon>Rhizopus</taxon>
    </lineage>
</organism>
<comment type="caution">
    <text evidence="1">The sequence shown here is derived from an EMBL/GenBank/DDBJ whole genome shotgun (WGS) entry which is preliminary data.</text>
</comment>
<proteinExistence type="predicted"/>
<accession>A0A9P7BYS6</accession>
<sequence>MAHRQRQRHAAVFQGQRAALAQVITAFPQVDIAVAHPRRTDLQQHLRPLRGGRGLIHFLQGFAEVDDAIALHGMSPLVILMAGARRGGATSLPGGIRCRPATRTLFRQAR</sequence>